<evidence type="ECO:0000313" key="1">
    <source>
        <dbReference type="EMBL" id="MEQ3550917.1"/>
    </source>
</evidence>
<proteinExistence type="predicted"/>
<dbReference type="Proteomes" id="UP001494902">
    <property type="component" value="Unassembled WGS sequence"/>
</dbReference>
<protein>
    <submittedName>
        <fullName evidence="1">Uncharacterized protein</fullName>
    </submittedName>
</protein>
<sequence length="150" mass="16305">MTPHVSLPRHAQTTDHIAAVVPVSRLVQAGLGRVSKAILDIGPARAGDAAGHAARAHRLAELYARRARWWGVLERDTVRRHDTPAVFIEAVVVARCAAEREVRFWADTAADWTARAEQRPTSDVAGAMSNWHELGLTEPLVPGLVDGAVR</sequence>
<reference evidence="1 2" key="1">
    <citation type="submission" date="2024-03" db="EMBL/GenBank/DDBJ databases">
        <title>Draft genome sequence of Pseudonocardia nematodicida JCM 31783.</title>
        <authorList>
            <person name="Butdee W."/>
            <person name="Duangmal K."/>
        </authorList>
    </citation>
    <scope>NUCLEOTIDE SEQUENCE [LARGE SCALE GENOMIC DNA]</scope>
    <source>
        <strain evidence="1 2">JCM 31783</strain>
    </source>
</reference>
<keyword evidence="2" id="KW-1185">Reference proteome</keyword>
<dbReference type="EMBL" id="JBEDNQ010000004">
    <property type="protein sequence ID" value="MEQ3550917.1"/>
    <property type="molecule type" value="Genomic_DNA"/>
</dbReference>
<name>A0ABV1K8W2_9PSEU</name>
<gene>
    <name evidence="1" type="ORF">WIS52_10570</name>
</gene>
<evidence type="ECO:0000313" key="2">
    <source>
        <dbReference type="Proteomes" id="UP001494902"/>
    </source>
</evidence>
<organism evidence="1 2">
    <name type="scientific">Pseudonocardia nematodicida</name>
    <dbReference type="NCBI Taxonomy" id="1206997"/>
    <lineage>
        <taxon>Bacteria</taxon>
        <taxon>Bacillati</taxon>
        <taxon>Actinomycetota</taxon>
        <taxon>Actinomycetes</taxon>
        <taxon>Pseudonocardiales</taxon>
        <taxon>Pseudonocardiaceae</taxon>
        <taxon>Pseudonocardia</taxon>
    </lineage>
</organism>
<dbReference type="RefSeq" id="WP_349297999.1">
    <property type="nucleotide sequence ID" value="NZ_JBEDNQ010000004.1"/>
</dbReference>
<accession>A0ABV1K8W2</accession>
<comment type="caution">
    <text evidence="1">The sequence shown here is derived from an EMBL/GenBank/DDBJ whole genome shotgun (WGS) entry which is preliminary data.</text>
</comment>